<feature type="domain" description="RNA polymerase sigma factor 70 region 4 type 2" evidence="8">
    <location>
        <begin position="138"/>
        <end position="189"/>
    </location>
</feature>
<dbReference type="InterPro" id="IPR000838">
    <property type="entry name" value="RNA_pol_sigma70_ECF_CS"/>
</dbReference>
<organism evidence="9 10">
    <name type="scientific">Xiashengella succiniciproducens</name>
    <dbReference type="NCBI Taxonomy" id="2949635"/>
    <lineage>
        <taxon>Bacteria</taxon>
        <taxon>Pseudomonadati</taxon>
        <taxon>Bacteroidota</taxon>
        <taxon>Bacteroidia</taxon>
        <taxon>Marinilabiliales</taxon>
        <taxon>Marinilabiliaceae</taxon>
        <taxon>Xiashengella</taxon>
    </lineage>
</organism>
<dbReference type="GO" id="GO:0016987">
    <property type="term" value="F:sigma factor activity"/>
    <property type="evidence" value="ECO:0007669"/>
    <property type="project" value="UniProtKB-KW"/>
</dbReference>
<dbReference type="AlphaFoldDB" id="A0A9J6ZRU4"/>
<protein>
    <recommendedName>
        <fullName evidence="6">RNA polymerase sigma factor</fullName>
    </recommendedName>
</protein>
<dbReference type="PANTHER" id="PTHR43133:SF51">
    <property type="entry name" value="RNA POLYMERASE SIGMA FACTOR"/>
    <property type="match status" value="1"/>
</dbReference>
<dbReference type="InterPro" id="IPR013324">
    <property type="entry name" value="RNA_pol_sigma_r3/r4-like"/>
</dbReference>
<dbReference type="PROSITE" id="PS01063">
    <property type="entry name" value="SIGMA70_ECF"/>
    <property type="match status" value="1"/>
</dbReference>
<evidence type="ECO:0000259" key="7">
    <source>
        <dbReference type="Pfam" id="PF04542"/>
    </source>
</evidence>
<accession>A0A9J6ZRU4</accession>
<dbReference type="Gene3D" id="1.10.1740.10">
    <property type="match status" value="1"/>
</dbReference>
<keyword evidence="10" id="KW-1185">Reference proteome</keyword>
<keyword evidence="5 6" id="KW-0804">Transcription</keyword>
<comment type="similarity">
    <text evidence="1 6">Belongs to the sigma-70 factor family. ECF subfamily.</text>
</comment>
<reference evidence="9" key="2">
    <citation type="submission" date="2022-06" db="EMBL/GenBank/DDBJ databases">
        <title>Xiashengella guii gen. nov. sp. nov., a bacterium isolated form anaerobic digestion tank.</title>
        <authorList>
            <person name="Huang H."/>
        </authorList>
    </citation>
    <scope>NUCLEOTIDE SEQUENCE</scope>
    <source>
        <strain evidence="9">Ai-910</strain>
    </source>
</reference>
<proteinExistence type="inferred from homology"/>
<keyword evidence="2 6" id="KW-0805">Transcription regulation</keyword>
<evidence type="ECO:0000256" key="1">
    <source>
        <dbReference type="ARBA" id="ARBA00010641"/>
    </source>
</evidence>
<dbReference type="InterPro" id="IPR036388">
    <property type="entry name" value="WH-like_DNA-bd_sf"/>
</dbReference>
<dbReference type="PANTHER" id="PTHR43133">
    <property type="entry name" value="RNA POLYMERASE ECF-TYPE SIGMA FACTO"/>
    <property type="match status" value="1"/>
</dbReference>
<name>A0A9J6ZRU4_9BACT</name>
<dbReference type="Pfam" id="PF08281">
    <property type="entry name" value="Sigma70_r4_2"/>
    <property type="match status" value="1"/>
</dbReference>
<evidence type="ECO:0000256" key="2">
    <source>
        <dbReference type="ARBA" id="ARBA00023015"/>
    </source>
</evidence>
<dbReference type="EMBL" id="CP098400">
    <property type="protein sequence ID" value="URW80299.1"/>
    <property type="molecule type" value="Genomic_DNA"/>
</dbReference>
<evidence type="ECO:0000259" key="8">
    <source>
        <dbReference type="Pfam" id="PF08281"/>
    </source>
</evidence>
<dbReference type="Proteomes" id="UP001056426">
    <property type="component" value="Chromosome"/>
</dbReference>
<dbReference type="InterPro" id="IPR007627">
    <property type="entry name" value="RNA_pol_sigma70_r2"/>
</dbReference>
<dbReference type="Pfam" id="PF04542">
    <property type="entry name" value="Sigma70_r2"/>
    <property type="match status" value="1"/>
</dbReference>
<dbReference type="InterPro" id="IPR013249">
    <property type="entry name" value="RNA_pol_sigma70_r4_t2"/>
</dbReference>
<dbReference type="KEGG" id="alkq:M9189_02880"/>
<dbReference type="InterPro" id="IPR014284">
    <property type="entry name" value="RNA_pol_sigma-70_dom"/>
</dbReference>
<dbReference type="SUPFAM" id="SSF88659">
    <property type="entry name" value="Sigma3 and sigma4 domains of RNA polymerase sigma factors"/>
    <property type="match status" value="1"/>
</dbReference>
<evidence type="ECO:0000313" key="10">
    <source>
        <dbReference type="Proteomes" id="UP001056426"/>
    </source>
</evidence>
<dbReference type="GO" id="GO:0006352">
    <property type="term" value="P:DNA-templated transcription initiation"/>
    <property type="evidence" value="ECO:0007669"/>
    <property type="project" value="InterPro"/>
</dbReference>
<gene>
    <name evidence="9" type="ORF">M9189_02880</name>
</gene>
<dbReference type="NCBIfam" id="TIGR02937">
    <property type="entry name" value="sigma70-ECF"/>
    <property type="match status" value="1"/>
</dbReference>
<keyword evidence="3 6" id="KW-0731">Sigma factor</keyword>
<feature type="domain" description="RNA polymerase sigma-70 region 2" evidence="7">
    <location>
        <begin position="41"/>
        <end position="106"/>
    </location>
</feature>
<keyword evidence="4 6" id="KW-0238">DNA-binding</keyword>
<reference evidence="9" key="1">
    <citation type="submission" date="2022-05" db="EMBL/GenBank/DDBJ databases">
        <authorList>
            <person name="Sun X."/>
        </authorList>
    </citation>
    <scope>NUCLEOTIDE SEQUENCE</scope>
    <source>
        <strain evidence="9">Ai-910</strain>
    </source>
</reference>
<evidence type="ECO:0000256" key="5">
    <source>
        <dbReference type="ARBA" id="ARBA00023163"/>
    </source>
</evidence>
<dbReference type="SUPFAM" id="SSF88946">
    <property type="entry name" value="Sigma2 domain of RNA polymerase sigma factors"/>
    <property type="match status" value="1"/>
</dbReference>
<evidence type="ECO:0000256" key="3">
    <source>
        <dbReference type="ARBA" id="ARBA00023082"/>
    </source>
</evidence>
<dbReference type="InterPro" id="IPR013325">
    <property type="entry name" value="RNA_pol_sigma_r2"/>
</dbReference>
<evidence type="ECO:0000256" key="4">
    <source>
        <dbReference type="ARBA" id="ARBA00023125"/>
    </source>
</evidence>
<evidence type="ECO:0000313" key="9">
    <source>
        <dbReference type="EMBL" id="URW80299.1"/>
    </source>
</evidence>
<evidence type="ECO:0000256" key="6">
    <source>
        <dbReference type="RuleBase" id="RU000716"/>
    </source>
</evidence>
<dbReference type="Gene3D" id="1.10.10.10">
    <property type="entry name" value="Winged helix-like DNA-binding domain superfamily/Winged helix DNA-binding domain"/>
    <property type="match status" value="1"/>
</dbReference>
<sequence length="198" mass="23287">MLLILFCTFVVPNYLVMHPDDREILAMINTRQHEAAFSCIVKKYKQRLYWHLRKMVIIHEDADDLLQNSFIKVWQNLDKFRGDSSLYTWLYRIATNEALNFLNKKRAELMDSPEDLESVLSGHLSGDPLFTGDEIEARLQKSVLTLPDKQRLVFNMKYYDNMKYEEMAEILNTSVGALKASYFHAVRKIEALIEQELF</sequence>
<dbReference type="RefSeq" id="WP_250724439.1">
    <property type="nucleotide sequence ID" value="NZ_CP098400.1"/>
</dbReference>
<dbReference type="InterPro" id="IPR039425">
    <property type="entry name" value="RNA_pol_sigma-70-like"/>
</dbReference>
<dbReference type="CDD" id="cd06171">
    <property type="entry name" value="Sigma70_r4"/>
    <property type="match status" value="1"/>
</dbReference>
<dbReference type="GO" id="GO:0003677">
    <property type="term" value="F:DNA binding"/>
    <property type="evidence" value="ECO:0007669"/>
    <property type="project" value="UniProtKB-KW"/>
</dbReference>